<proteinExistence type="predicted"/>
<accession>A0A1A8DWT6</accession>
<reference evidence="2" key="1">
    <citation type="submission" date="2016-05" db="EMBL/GenBank/DDBJ databases">
        <authorList>
            <person name="Lavstsen T."/>
            <person name="Jespersen J.S."/>
        </authorList>
    </citation>
    <scope>NUCLEOTIDE SEQUENCE</scope>
    <source>
        <tissue evidence="2">Brain</tissue>
    </source>
</reference>
<reference evidence="2" key="2">
    <citation type="submission" date="2016-06" db="EMBL/GenBank/DDBJ databases">
        <title>The genome of a short-lived fish provides insights into sex chromosome evolution and the genetic control of aging.</title>
        <authorList>
            <person name="Reichwald K."/>
            <person name="Felder M."/>
            <person name="Petzold A."/>
            <person name="Koch P."/>
            <person name="Groth M."/>
            <person name="Platzer M."/>
        </authorList>
    </citation>
    <scope>NUCLEOTIDE SEQUENCE</scope>
    <source>
        <tissue evidence="2">Brain</tissue>
    </source>
</reference>
<gene>
    <name evidence="2" type="primary">CACNA1DA</name>
</gene>
<sequence length="51" mass="5635">MIGKHKIHEAYRFGNAAVEKSEAPTRKAPAARASTADCKRTEEARNELILP</sequence>
<feature type="compositionally biased region" description="Basic and acidic residues" evidence="1">
    <location>
        <begin position="37"/>
        <end position="51"/>
    </location>
</feature>
<evidence type="ECO:0000313" key="2">
    <source>
        <dbReference type="EMBL" id="SBQ37711.1"/>
    </source>
</evidence>
<feature type="non-terminal residue" evidence="2">
    <location>
        <position position="51"/>
    </location>
</feature>
<protein>
    <submittedName>
        <fullName evidence="2">Calcium channel, voltage-dependent, L type, alpha 1D subunit, a</fullName>
    </submittedName>
</protein>
<evidence type="ECO:0000256" key="1">
    <source>
        <dbReference type="SAM" id="MobiDB-lite"/>
    </source>
</evidence>
<name>A0A1A8DWT6_NOTKA</name>
<feature type="region of interest" description="Disordered" evidence="1">
    <location>
        <begin position="20"/>
        <end position="51"/>
    </location>
</feature>
<organism evidence="2">
    <name type="scientific">Nothobranchius kadleci</name>
    <name type="common">African annual killifish</name>
    <dbReference type="NCBI Taxonomy" id="1051664"/>
    <lineage>
        <taxon>Eukaryota</taxon>
        <taxon>Metazoa</taxon>
        <taxon>Chordata</taxon>
        <taxon>Craniata</taxon>
        <taxon>Vertebrata</taxon>
        <taxon>Euteleostomi</taxon>
        <taxon>Actinopterygii</taxon>
        <taxon>Neopterygii</taxon>
        <taxon>Teleostei</taxon>
        <taxon>Neoteleostei</taxon>
        <taxon>Acanthomorphata</taxon>
        <taxon>Ovalentaria</taxon>
        <taxon>Atherinomorphae</taxon>
        <taxon>Cyprinodontiformes</taxon>
        <taxon>Nothobranchiidae</taxon>
        <taxon>Nothobranchius</taxon>
    </lineage>
</organism>
<dbReference type="AlphaFoldDB" id="A0A1A8DWT6"/>
<dbReference type="EMBL" id="HAEA01009231">
    <property type="protein sequence ID" value="SBQ37711.1"/>
    <property type="molecule type" value="Transcribed_RNA"/>
</dbReference>